<proteinExistence type="predicted"/>
<dbReference type="PANTHER" id="PTHR16276">
    <property type="entry name" value="PENTATRICOPEPTIDE REPEAT DOMAIN-CONTAINING PROTEIN 3"/>
    <property type="match status" value="1"/>
</dbReference>
<evidence type="ECO:0000313" key="3">
    <source>
        <dbReference type="WBParaSite" id="BPAG_0000336401-mRNA-1"/>
    </source>
</evidence>
<dbReference type="AlphaFoldDB" id="A0A0N4T583"/>
<organism evidence="3">
    <name type="scientific">Brugia pahangi</name>
    <name type="common">Filarial nematode worm</name>
    <dbReference type="NCBI Taxonomy" id="6280"/>
    <lineage>
        <taxon>Eukaryota</taxon>
        <taxon>Metazoa</taxon>
        <taxon>Ecdysozoa</taxon>
        <taxon>Nematoda</taxon>
        <taxon>Chromadorea</taxon>
        <taxon>Rhabditida</taxon>
        <taxon>Spirurina</taxon>
        <taxon>Spiruromorpha</taxon>
        <taxon>Filarioidea</taxon>
        <taxon>Onchocercidae</taxon>
        <taxon>Brugia</taxon>
    </lineage>
</organism>
<name>A0A0N4T583_BRUPA</name>
<dbReference type="EMBL" id="UZAD01000890">
    <property type="protein sequence ID" value="VDN84520.1"/>
    <property type="molecule type" value="Genomic_DNA"/>
</dbReference>
<dbReference type="GO" id="GO:0032543">
    <property type="term" value="P:mitochondrial translation"/>
    <property type="evidence" value="ECO:0007669"/>
    <property type="project" value="InterPro"/>
</dbReference>
<evidence type="ECO:0000313" key="1">
    <source>
        <dbReference type="EMBL" id="VDN84520.1"/>
    </source>
</evidence>
<sequence>MTMEQREELRDLVIKIVDIFVEISRFSEVKYLQKIQKKLESDFIADMSLMMMKLDERERAWKFLALLLNEEAKQGEAATVSNERSPNCETLNSLMQEALNEGNWYNASCCLQIMALYSLSENLKSEVDRICKHCNITPIQRKILENFAELRN</sequence>
<keyword evidence="2" id="KW-1185">Reference proteome</keyword>
<dbReference type="Proteomes" id="UP000278627">
    <property type="component" value="Unassembled WGS sequence"/>
</dbReference>
<dbReference type="PANTHER" id="PTHR16276:SF1">
    <property type="entry name" value="SMALL RIBOSOMAL SUBUNIT PROTEIN MS39"/>
    <property type="match status" value="1"/>
</dbReference>
<dbReference type="GO" id="GO:0005739">
    <property type="term" value="C:mitochondrion"/>
    <property type="evidence" value="ECO:0007669"/>
    <property type="project" value="InterPro"/>
</dbReference>
<protein>
    <submittedName>
        <fullName evidence="3">Transformation/transcription domain-associated protein-like</fullName>
    </submittedName>
</protein>
<accession>A0A0N4T583</accession>
<reference evidence="1 2" key="2">
    <citation type="submission" date="2018-11" db="EMBL/GenBank/DDBJ databases">
        <authorList>
            <consortium name="Pathogen Informatics"/>
        </authorList>
    </citation>
    <scope>NUCLEOTIDE SEQUENCE [LARGE SCALE GENOMIC DNA]</scope>
</reference>
<dbReference type="GO" id="GO:0019843">
    <property type="term" value="F:rRNA binding"/>
    <property type="evidence" value="ECO:0007669"/>
    <property type="project" value="InterPro"/>
</dbReference>
<dbReference type="InterPro" id="IPR037387">
    <property type="entry name" value="PTCD3"/>
</dbReference>
<dbReference type="STRING" id="6280.A0A0N4T583"/>
<dbReference type="GO" id="GO:0043024">
    <property type="term" value="F:ribosomal small subunit binding"/>
    <property type="evidence" value="ECO:0007669"/>
    <property type="project" value="InterPro"/>
</dbReference>
<evidence type="ECO:0000313" key="2">
    <source>
        <dbReference type="Proteomes" id="UP000278627"/>
    </source>
</evidence>
<reference evidence="3" key="1">
    <citation type="submission" date="2017-02" db="UniProtKB">
        <authorList>
            <consortium name="WormBaseParasite"/>
        </authorList>
    </citation>
    <scope>IDENTIFICATION</scope>
</reference>
<gene>
    <name evidence="1" type="ORF">BPAG_LOCUS3334</name>
</gene>
<dbReference type="WBParaSite" id="BPAG_0000336401-mRNA-1">
    <property type="protein sequence ID" value="BPAG_0000336401-mRNA-1"/>
    <property type="gene ID" value="BPAG_0000336401"/>
</dbReference>